<evidence type="ECO:0000313" key="2">
    <source>
        <dbReference type="EMBL" id="MFD0864042.1"/>
    </source>
</evidence>
<accession>A0ABW3D3I9</accession>
<dbReference type="Pfam" id="PF12833">
    <property type="entry name" value="HTH_18"/>
    <property type="match status" value="1"/>
</dbReference>
<dbReference type="SMART" id="SM00342">
    <property type="entry name" value="HTH_ARAC"/>
    <property type="match status" value="1"/>
</dbReference>
<dbReference type="EMBL" id="JBHTJH010000017">
    <property type="protein sequence ID" value="MFD0864042.1"/>
    <property type="molecule type" value="Genomic_DNA"/>
</dbReference>
<proteinExistence type="predicted"/>
<reference evidence="3" key="1">
    <citation type="journal article" date="2019" name="Int. J. Syst. Evol. Microbiol.">
        <title>The Global Catalogue of Microorganisms (GCM) 10K type strain sequencing project: providing services to taxonomists for standard genome sequencing and annotation.</title>
        <authorList>
            <consortium name="The Broad Institute Genomics Platform"/>
            <consortium name="The Broad Institute Genome Sequencing Center for Infectious Disease"/>
            <person name="Wu L."/>
            <person name="Ma J."/>
        </authorList>
    </citation>
    <scope>NUCLEOTIDE SEQUENCE [LARGE SCALE GENOMIC DNA]</scope>
    <source>
        <strain evidence="3">CCUG 62952</strain>
    </source>
</reference>
<protein>
    <submittedName>
        <fullName evidence="2">Helix-turn-helix domain-containing protein</fullName>
    </submittedName>
</protein>
<evidence type="ECO:0000259" key="1">
    <source>
        <dbReference type="PROSITE" id="PS01124"/>
    </source>
</evidence>
<dbReference type="Proteomes" id="UP001596978">
    <property type="component" value="Unassembled WGS sequence"/>
</dbReference>
<gene>
    <name evidence="2" type="ORF">ACFQ1M_17635</name>
</gene>
<dbReference type="Gene3D" id="1.10.10.60">
    <property type="entry name" value="Homeodomain-like"/>
    <property type="match status" value="1"/>
</dbReference>
<dbReference type="RefSeq" id="WP_386410828.1">
    <property type="nucleotide sequence ID" value="NZ_JBHTJH010000017.1"/>
</dbReference>
<dbReference type="PROSITE" id="PS01124">
    <property type="entry name" value="HTH_ARAC_FAMILY_2"/>
    <property type="match status" value="1"/>
</dbReference>
<organism evidence="2 3">
    <name type="scientific">Sungkyunkwania multivorans</name>
    <dbReference type="NCBI Taxonomy" id="1173618"/>
    <lineage>
        <taxon>Bacteria</taxon>
        <taxon>Pseudomonadati</taxon>
        <taxon>Bacteroidota</taxon>
        <taxon>Flavobacteriia</taxon>
        <taxon>Flavobacteriales</taxon>
        <taxon>Flavobacteriaceae</taxon>
        <taxon>Sungkyunkwania</taxon>
    </lineage>
</organism>
<keyword evidence="3" id="KW-1185">Reference proteome</keyword>
<comment type="caution">
    <text evidence="2">The sequence shown here is derived from an EMBL/GenBank/DDBJ whole genome shotgun (WGS) entry which is preliminary data.</text>
</comment>
<dbReference type="InterPro" id="IPR018060">
    <property type="entry name" value="HTH_AraC"/>
</dbReference>
<name>A0ABW3D3I9_9FLAO</name>
<feature type="domain" description="HTH araC/xylS-type" evidence="1">
    <location>
        <begin position="159"/>
        <end position="261"/>
    </location>
</feature>
<sequence length="276" mass="32558">MTRLPPQNKISSKYIDAYYFLKSDEEKFDESFTHYPHYRTTLNIYNRSKVEIFENKRIISFDSENDVVTVFTNNISTAKQAVLRGPFDIIGILFKPLGINQFTRDDFLSKFDHPVVVFNNFWSGHVNDLSNVFNENSNDKKVLLLDELLLKLYNPLNEERLSKIVQKILDSKGAIKVKELEVLFTVNRRTLLRLFKTYLGCSISEFKRVTRFRNTIDSYQNSPTRTSFTELCYDNNYYDQSDFINHFKSLSGEIPKEVLPKITKVDQTDLYWKFRV</sequence>
<evidence type="ECO:0000313" key="3">
    <source>
        <dbReference type="Proteomes" id="UP001596978"/>
    </source>
</evidence>